<dbReference type="Pfam" id="PF00067">
    <property type="entry name" value="p450"/>
    <property type="match status" value="2"/>
</dbReference>
<name>A0A8H4VA72_9HYPO</name>
<feature type="signal peptide" evidence="7">
    <location>
        <begin position="1"/>
        <end position="23"/>
    </location>
</feature>
<keyword evidence="7" id="KW-0732">Signal</keyword>
<dbReference type="PROSITE" id="PS00086">
    <property type="entry name" value="CYTOCHROME_P450"/>
    <property type="match status" value="1"/>
</dbReference>
<feature type="chain" id="PRO_5034644608" description="Cytochrome P450" evidence="7">
    <location>
        <begin position="24"/>
        <end position="563"/>
    </location>
</feature>
<accession>A0A8H4VA72</accession>
<dbReference type="Proteomes" id="UP000557566">
    <property type="component" value="Unassembled WGS sequence"/>
</dbReference>
<comment type="cofactor">
    <cofactor evidence="5">
        <name>heme</name>
        <dbReference type="ChEBI" id="CHEBI:30413"/>
    </cofactor>
</comment>
<comment type="similarity">
    <text evidence="1 6">Belongs to the cytochrome P450 family.</text>
</comment>
<dbReference type="InterPro" id="IPR001128">
    <property type="entry name" value="Cyt_P450"/>
</dbReference>
<dbReference type="CDD" id="cd11065">
    <property type="entry name" value="CYP64-like"/>
    <property type="match status" value="1"/>
</dbReference>
<dbReference type="SUPFAM" id="SSF48264">
    <property type="entry name" value="Cytochrome P450"/>
    <property type="match status" value="2"/>
</dbReference>
<evidence type="ECO:0000313" key="9">
    <source>
        <dbReference type="Proteomes" id="UP000557566"/>
    </source>
</evidence>
<keyword evidence="3 6" id="KW-0560">Oxidoreductase</keyword>
<keyword evidence="6" id="KW-0503">Monooxygenase</keyword>
<dbReference type="GO" id="GO:0016705">
    <property type="term" value="F:oxidoreductase activity, acting on paired donors, with incorporation or reduction of molecular oxygen"/>
    <property type="evidence" value="ECO:0007669"/>
    <property type="project" value="InterPro"/>
</dbReference>
<dbReference type="PRINTS" id="PR00385">
    <property type="entry name" value="P450"/>
</dbReference>
<evidence type="ECO:0000313" key="8">
    <source>
        <dbReference type="EMBL" id="KAF4513589.1"/>
    </source>
</evidence>
<feature type="binding site" description="axial binding residue" evidence="5">
    <location>
        <position position="473"/>
    </location>
    <ligand>
        <name>heme</name>
        <dbReference type="ChEBI" id="CHEBI:30413"/>
    </ligand>
    <ligandPart>
        <name>Fe</name>
        <dbReference type="ChEBI" id="CHEBI:18248"/>
    </ligandPart>
</feature>
<dbReference type="GO" id="GO:0004497">
    <property type="term" value="F:monooxygenase activity"/>
    <property type="evidence" value="ECO:0007669"/>
    <property type="project" value="UniProtKB-KW"/>
</dbReference>
<evidence type="ECO:0000256" key="7">
    <source>
        <dbReference type="SAM" id="SignalP"/>
    </source>
</evidence>
<keyword evidence="4 5" id="KW-0408">Iron</keyword>
<sequence length="563" mass="63701">MMLSVFLFFLVLGLWIGINHVRRRRPPPGTRHLPGPRAGFPLVGRVHDIPPHMSWIKFYEWSKKYGPIYQMEMFGSVHIWLSSEKVAHDLLAKRSAIYSDRPVITNLPDNRTSGDYLALQGRTDTWKRQRKLSHRLISASGADSYHGYSARERDRLLHLMCREPSKYIEWIEQFTSRTVSRLSWGTPHPAPLLRKTTFGLLETISPSGALPNVVPWLGSLPLALNPWRRKEMERHGVEGTLFNGNVAYVQKMLSSDEAAPSLVRTYLQNNHAPQEAPQDAPEKTRSDAVGISEATYVVGQMAIAGALTIGSPIQSFLLAMCHYPYWLGRLQAEIDTVLLGRCPEWSDAPSLPLLRAVVKEVIRWRPPVPTGKSRVPFPCLSFPMSWFADGRTCAGIPHAVEKDDIYEGYFIPAGATVHALEWAMTRDESVYPKPECFNPGRWLSPEYPTYREPLSVHPNLNGHSQFGFGRRVCVGTAFAEQSLFLAMGGLAWALDIRKKRDPEIETEVPVHWNDFTPLLIAKPAAFDFDVAPRRPDIVDRLSNLYEAAKEEEQDDVYNTTQNP</sequence>
<gene>
    <name evidence="8" type="ORF">G6O67_000841</name>
</gene>
<protein>
    <recommendedName>
        <fullName evidence="10">Cytochrome P450</fullName>
    </recommendedName>
</protein>
<dbReference type="PANTHER" id="PTHR46300:SF8">
    <property type="entry name" value="CYTOCHROME P450 2E1"/>
    <property type="match status" value="1"/>
</dbReference>
<evidence type="ECO:0000256" key="2">
    <source>
        <dbReference type="ARBA" id="ARBA00022723"/>
    </source>
</evidence>
<dbReference type="InterPro" id="IPR036396">
    <property type="entry name" value="Cyt_P450_sf"/>
</dbReference>
<dbReference type="InterPro" id="IPR050364">
    <property type="entry name" value="Cytochrome_P450_fung"/>
</dbReference>
<dbReference type="Gene3D" id="1.10.630.10">
    <property type="entry name" value="Cytochrome P450"/>
    <property type="match status" value="1"/>
</dbReference>
<evidence type="ECO:0000256" key="6">
    <source>
        <dbReference type="RuleBase" id="RU000461"/>
    </source>
</evidence>
<dbReference type="InterPro" id="IPR002401">
    <property type="entry name" value="Cyt_P450_E_grp-I"/>
</dbReference>
<keyword evidence="5 6" id="KW-0349">Heme</keyword>
<evidence type="ECO:0008006" key="10">
    <source>
        <dbReference type="Google" id="ProtNLM"/>
    </source>
</evidence>
<dbReference type="GO" id="GO:0005506">
    <property type="term" value="F:iron ion binding"/>
    <property type="evidence" value="ECO:0007669"/>
    <property type="project" value="InterPro"/>
</dbReference>
<keyword evidence="9" id="KW-1185">Reference proteome</keyword>
<comment type="caution">
    <text evidence="8">The sequence shown here is derived from an EMBL/GenBank/DDBJ whole genome shotgun (WGS) entry which is preliminary data.</text>
</comment>
<dbReference type="PRINTS" id="PR00463">
    <property type="entry name" value="EP450I"/>
</dbReference>
<dbReference type="PANTHER" id="PTHR46300">
    <property type="entry name" value="P450, PUTATIVE (EUROFUNG)-RELATED-RELATED"/>
    <property type="match status" value="1"/>
</dbReference>
<dbReference type="InterPro" id="IPR017972">
    <property type="entry name" value="Cyt_P450_CS"/>
</dbReference>
<dbReference type="GO" id="GO:0020037">
    <property type="term" value="F:heme binding"/>
    <property type="evidence" value="ECO:0007669"/>
    <property type="project" value="InterPro"/>
</dbReference>
<evidence type="ECO:0000256" key="4">
    <source>
        <dbReference type="ARBA" id="ARBA00023004"/>
    </source>
</evidence>
<keyword evidence="2 5" id="KW-0479">Metal-binding</keyword>
<reference evidence="8 9" key="1">
    <citation type="journal article" date="2020" name="Genome Biol. Evol.">
        <title>A new high-quality draft genome assembly of the Chinese cordyceps Ophiocordyceps sinensis.</title>
        <authorList>
            <person name="Shu R."/>
            <person name="Zhang J."/>
            <person name="Meng Q."/>
            <person name="Zhang H."/>
            <person name="Zhou G."/>
            <person name="Li M."/>
            <person name="Wu P."/>
            <person name="Zhao Y."/>
            <person name="Chen C."/>
            <person name="Qin Q."/>
        </authorList>
    </citation>
    <scope>NUCLEOTIDE SEQUENCE [LARGE SCALE GENOMIC DNA]</scope>
    <source>
        <strain evidence="8 9">IOZ07</strain>
    </source>
</reference>
<evidence type="ECO:0000256" key="5">
    <source>
        <dbReference type="PIRSR" id="PIRSR602401-1"/>
    </source>
</evidence>
<dbReference type="OrthoDB" id="1103324at2759"/>
<proteinExistence type="inferred from homology"/>
<dbReference type="AlphaFoldDB" id="A0A8H4VA72"/>
<evidence type="ECO:0000256" key="3">
    <source>
        <dbReference type="ARBA" id="ARBA00023002"/>
    </source>
</evidence>
<dbReference type="EMBL" id="JAAVMX010000001">
    <property type="protein sequence ID" value="KAF4513589.1"/>
    <property type="molecule type" value="Genomic_DNA"/>
</dbReference>
<evidence type="ECO:0000256" key="1">
    <source>
        <dbReference type="ARBA" id="ARBA00010617"/>
    </source>
</evidence>
<organism evidence="8 9">
    <name type="scientific">Ophiocordyceps sinensis</name>
    <dbReference type="NCBI Taxonomy" id="72228"/>
    <lineage>
        <taxon>Eukaryota</taxon>
        <taxon>Fungi</taxon>
        <taxon>Dikarya</taxon>
        <taxon>Ascomycota</taxon>
        <taxon>Pezizomycotina</taxon>
        <taxon>Sordariomycetes</taxon>
        <taxon>Hypocreomycetidae</taxon>
        <taxon>Hypocreales</taxon>
        <taxon>Ophiocordycipitaceae</taxon>
        <taxon>Ophiocordyceps</taxon>
    </lineage>
</organism>